<evidence type="ECO:0000313" key="2">
    <source>
        <dbReference type="Proteomes" id="UP000007266"/>
    </source>
</evidence>
<dbReference type="HOGENOM" id="CLU_2761074_0_0_1"/>
<keyword evidence="2" id="KW-1185">Reference proteome</keyword>
<dbReference type="EMBL" id="KQ971354">
    <property type="protein sequence ID" value="EFA05948.1"/>
    <property type="molecule type" value="Genomic_DNA"/>
</dbReference>
<reference evidence="1 2" key="1">
    <citation type="journal article" date="2008" name="Nature">
        <title>The genome of the model beetle and pest Tribolium castaneum.</title>
        <authorList>
            <consortium name="Tribolium Genome Sequencing Consortium"/>
            <person name="Richards S."/>
            <person name="Gibbs R.A."/>
            <person name="Weinstock G.M."/>
            <person name="Brown S.J."/>
            <person name="Denell R."/>
            <person name="Beeman R.W."/>
            <person name="Gibbs R."/>
            <person name="Beeman R.W."/>
            <person name="Brown S.J."/>
            <person name="Bucher G."/>
            <person name="Friedrich M."/>
            <person name="Grimmelikhuijzen C.J."/>
            <person name="Klingler M."/>
            <person name="Lorenzen M."/>
            <person name="Richards S."/>
            <person name="Roth S."/>
            <person name="Schroder R."/>
            <person name="Tautz D."/>
            <person name="Zdobnov E.M."/>
            <person name="Muzny D."/>
            <person name="Gibbs R.A."/>
            <person name="Weinstock G.M."/>
            <person name="Attaway T."/>
            <person name="Bell S."/>
            <person name="Buhay C.J."/>
            <person name="Chandrabose M.N."/>
            <person name="Chavez D."/>
            <person name="Clerk-Blankenburg K.P."/>
            <person name="Cree A."/>
            <person name="Dao M."/>
            <person name="Davis C."/>
            <person name="Chacko J."/>
            <person name="Dinh H."/>
            <person name="Dugan-Rocha S."/>
            <person name="Fowler G."/>
            <person name="Garner T.T."/>
            <person name="Garnes J."/>
            <person name="Gnirke A."/>
            <person name="Hawes A."/>
            <person name="Hernandez J."/>
            <person name="Hines S."/>
            <person name="Holder M."/>
            <person name="Hume J."/>
            <person name="Jhangiani S.N."/>
            <person name="Joshi V."/>
            <person name="Khan Z.M."/>
            <person name="Jackson L."/>
            <person name="Kovar C."/>
            <person name="Kowis A."/>
            <person name="Lee S."/>
            <person name="Lewis L.R."/>
            <person name="Margolis J."/>
            <person name="Morgan M."/>
            <person name="Nazareth L.V."/>
            <person name="Nguyen N."/>
            <person name="Okwuonu G."/>
            <person name="Parker D."/>
            <person name="Richards S."/>
            <person name="Ruiz S.J."/>
            <person name="Santibanez J."/>
            <person name="Savard J."/>
            <person name="Scherer S.E."/>
            <person name="Schneider B."/>
            <person name="Sodergren E."/>
            <person name="Tautz D."/>
            <person name="Vattahil S."/>
            <person name="Villasana D."/>
            <person name="White C.S."/>
            <person name="Wright R."/>
            <person name="Park Y."/>
            <person name="Beeman R.W."/>
            <person name="Lord J."/>
            <person name="Oppert B."/>
            <person name="Lorenzen M."/>
            <person name="Brown S."/>
            <person name="Wang L."/>
            <person name="Savard J."/>
            <person name="Tautz D."/>
            <person name="Richards S."/>
            <person name="Weinstock G."/>
            <person name="Gibbs R.A."/>
            <person name="Liu Y."/>
            <person name="Worley K."/>
            <person name="Weinstock G."/>
            <person name="Elsik C.G."/>
            <person name="Reese J.T."/>
            <person name="Elhaik E."/>
            <person name="Landan G."/>
            <person name="Graur D."/>
            <person name="Arensburger P."/>
            <person name="Atkinson P."/>
            <person name="Beeman R.W."/>
            <person name="Beidler J."/>
            <person name="Brown S.J."/>
            <person name="Demuth J.P."/>
            <person name="Drury D.W."/>
            <person name="Du Y.Z."/>
            <person name="Fujiwara H."/>
            <person name="Lorenzen M."/>
            <person name="Maselli V."/>
            <person name="Osanai M."/>
            <person name="Park Y."/>
            <person name="Robertson H.M."/>
            <person name="Tu Z."/>
            <person name="Wang J.J."/>
            <person name="Wang S."/>
            <person name="Richards S."/>
            <person name="Song H."/>
            <person name="Zhang L."/>
            <person name="Sodergren E."/>
            <person name="Werner D."/>
            <person name="Stanke M."/>
            <person name="Morgenstern B."/>
            <person name="Solovyev V."/>
            <person name="Kosarev P."/>
            <person name="Brown G."/>
            <person name="Chen H.C."/>
            <person name="Ermolaeva O."/>
            <person name="Hlavina W."/>
            <person name="Kapustin Y."/>
            <person name="Kiryutin B."/>
            <person name="Kitts P."/>
            <person name="Maglott D."/>
            <person name="Pruitt K."/>
            <person name="Sapojnikov V."/>
            <person name="Souvorov A."/>
            <person name="Mackey A.J."/>
            <person name="Waterhouse R.M."/>
            <person name="Wyder S."/>
            <person name="Zdobnov E.M."/>
            <person name="Zdobnov E.M."/>
            <person name="Wyder S."/>
            <person name="Kriventseva E.V."/>
            <person name="Kadowaki T."/>
            <person name="Bork P."/>
            <person name="Aranda M."/>
            <person name="Bao R."/>
            <person name="Beermann A."/>
            <person name="Berns N."/>
            <person name="Bolognesi R."/>
            <person name="Bonneton F."/>
            <person name="Bopp D."/>
            <person name="Brown S.J."/>
            <person name="Bucher G."/>
            <person name="Butts T."/>
            <person name="Chaumot A."/>
            <person name="Denell R.E."/>
            <person name="Ferrier D.E."/>
            <person name="Friedrich M."/>
            <person name="Gordon C.M."/>
            <person name="Jindra M."/>
            <person name="Klingler M."/>
            <person name="Lan Q."/>
            <person name="Lattorff H.M."/>
            <person name="Laudet V."/>
            <person name="von Levetsow C."/>
            <person name="Liu Z."/>
            <person name="Lutz R."/>
            <person name="Lynch J.A."/>
            <person name="da Fonseca R.N."/>
            <person name="Posnien N."/>
            <person name="Reuter R."/>
            <person name="Roth S."/>
            <person name="Savard J."/>
            <person name="Schinko J.B."/>
            <person name="Schmitt C."/>
            <person name="Schoppmeier M."/>
            <person name="Schroder R."/>
            <person name="Shippy T.D."/>
            <person name="Simonnet F."/>
            <person name="Marques-Souza H."/>
            <person name="Tautz D."/>
            <person name="Tomoyasu Y."/>
            <person name="Trauner J."/>
            <person name="Van der Zee M."/>
            <person name="Vervoort M."/>
            <person name="Wittkopp N."/>
            <person name="Wimmer E.A."/>
            <person name="Yang X."/>
            <person name="Jones A.K."/>
            <person name="Sattelle D.B."/>
            <person name="Ebert P.R."/>
            <person name="Nelson D."/>
            <person name="Scott J.G."/>
            <person name="Beeman R.W."/>
            <person name="Muthukrishnan S."/>
            <person name="Kramer K.J."/>
            <person name="Arakane Y."/>
            <person name="Beeman R.W."/>
            <person name="Zhu Q."/>
            <person name="Hogenkamp D."/>
            <person name="Dixit R."/>
            <person name="Oppert B."/>
            <person name="Jiang H."/>
            <person name="Zou Z."/>
            <person name="Marshall J."/>
            <person name="Elpidina E."/>
            <person name="Vinokurov K."/>
            <person name="Oppert C."/>
            <person name="Zou Z."/>
            <person name="Evans J."/>
            <person name="Lu Z."/>
            <person name="Zhao P."/>
            <person name="Sumathipala N."/>
            <person name="Altincicek B."/>
            <person name="Vilcinskas A."/>
            <person name="Williams M."/>
            <person name="Hultmark D."/>
            <person name="Hetru C."/>
            <person name="Jiang H."/>
            <person name="Grimmelikhuijzen C.J."/>
            <person name="Hauser F."/>
            <person name="Cazzamali G."/>
            <person name="Williamson M."/>
            <person name="Park Y."/>
            <person name="Li B."/>
            <person name="Tanaka Y."/>
            <person name="Predel R."/>
            <person name="Neupert S."/>
            <person name="Schachtner J."/>
            <person name="Verleyen P."/>
            <person name="Raible F."/>
            <person name="Bork P."/>
            <person name="Friedrich M."/>
            <person name="Walden K.K."/>
            <person name="Robertson H.M."/>
            <person name="Angeli S."/>
            <person name="Foret S."/>
            <person name="Bucher G."/>
            <person name="Schuetz S."/>
            <person name="Maleszka R."/>
            <person name="Wimmer E.A."/>
            <person name="Beeman R.W."/>
            <person name="Lorenzen M."/>
            <person name="Tomoyasu Y."/>
            <person name="Miller S.C."/>
            <person name="Grossmann D."/>
            <person name="Bucher G."/>
        </authorList>
    </citation>
    <scope>NUCLEOTIDE SEQUENCE [LARGE SCALE GENOMIC DNA]</scope>
    <source>
        <strain evidence="1 2">Georgia GA2</strain>
    </source>
</reference>
<proteinExistence type="predicted"/>
<evidence type="ECO:0000313" key="1">
    <source>
        <dbReference type="EMBL" id="EFA05948.1"/>
    </source>
</evidence>
<organism evidence="1 2">
    <name type="scientific">Tribolium castaneum</name>
    <name type="common">Red flour beetle</name>
    <dbReference type="NCBI Taxonomy" id="7070"/>
    <lineage>
        <taxon>Eukaryota</taxon>
        <taxon>Metazoa</taxon>
        <taxon>Ecdysozoa</taxon>
        <taxon>Arthropoda</taxon>
        <taxon>Hexapoda</taxon>
        <taxon>Insecta</taxon>
        <taxon>Pterygota</taxon>
        <taxon>Neoptera</taxon>
        <taxon>Endopterygota</taxon>
        <taxon>Coleoptera</taxon>
        <taxon>Polyphaga</taxon>
        <taxon>Cucujiformia</taxon>
        <taxon>Tenebrionidae</taxon>
        <taxon>Tenebrionidae incertae sedis</taxon>
        <taxon>Tribolium</taxon>
    </lineage>
</organism>
<dbReference type="AlphaFoldDB" id="D6WS23"/>
<gene>
    <name evidence="1" type="primary">GLEAN_08766</name>
    <name evidence="1" type="ORF">TcasGA2_TC008766</name>
</gene>
<accession>D6WS23</accession>
<protein>
    <submittedName>
        <fullName evidence="1">Uncharacterized protein</fullName>
    </submittedName>
</protein>
<name>D6WS23_TRICA</name>
<sequence>MEPAARNDFTNSSPIVQDRLGNFISFVILRYRRRRSAPGAATAPPPGSAHDSKDKRFYQFLLLLKHRLAK</sequence>
<dbReference type="InParanoid" id="D6WS23"/>
<reference evidence="1 2" key="2">
    <citation type="journal article" date="2010" name="Nucleic Acids Res.">
        <title>BeetleBase in 2010: revisions to provide comprehensive genomic information for Tribolium castaneum.</title>
        <authorList>
            <person name="Kim H.S."/>
            <person name="Murphy T."/>
            <person name="Xia J."/>
            <person name="Caragea D."/>
            <person name="Park Y."/>
            <person name="Beeman R.W."/>
            <person name="Lorenzen M.D."/>
            <person name="Butcher S."/>
            <person name="Manak J.R."/>
            <person name="Brown S.J."/>
        </authorList>
    </citation>
    <scope>GENOME REANNOTATION</scope>
    <source>
        <strain evidence="1 2">Georgia GA2</strain>
    </source>
</reference>
<dbReference type="Proteomes" id="UP000007266">
    <property type="component" value="Linkage group 7"/>
</dbReference>